<evidence type="ECO:0000313" key="4">
    <source>
        <dbReference type="Proteomes" id="UP001199642"/>
    </source>
</evidence>
<feature type="region of interest" description="Disordered" evidence="1">
    <location>
        <begin position="119"/>
        <end position="140"/>
    </location>
</feature>
<protein>
    <submittedName>
        <fullName evidence="3">M23 family metallopeptidase</fullName>
    </submittedName>
</protein>
<name>A0ABY3RTT5_9MICO</name>
<dbReference type="SUPFAM" id="SSF51261">
    <property type="entry name" value="Duplicated hybrid motif"/>
    <property type="match status" value="1"/>
</dbReference>
<dbReference type="Gene3D" id="2.70.70.10">
    <property type="entry name" value="Glucose Permease (Domain IIA)"/>
    <property type="match status" value="1"/>
</dbReference>
<dbReference type="CDD" id="cd12797">
    <property type="entry name" value="M23_peptidase"/>
    <property type="match status" value="1"/>
</dbReference>
<feature type="domain" description="M23ase beta-sheet core" evidence="2">
    <location>
        <begin position="26"/>
        <end position="122"/>
    </location>
</feature>
<reference evidence="3 4" key="1">
    <citation type="submission" date="2023-01" db="EMBL/GenBank/DDBJ databases">
        <title>Characterization of estradiol degrading bacteria Microbacterium sp. MZT7 and reveal degrading genes through genome analysis.</title>
        <authorList>
            <person name="Hao P."/>
            <person name="Gao Y."/>
        </authorList>
    </citation>
    <scope>NUCLEOTIDE SEQUENCE [LARGE SCALE GENOMIC DNA]</scope>
    <source>
        <strain evidence="3 4">MZT7</strain>
    </source>
</reference>
<evidence type="ECO:0000256" key="1">
    <source>
        <dbReference type="SAM" id="MobiDB-lite"/>
    </source>
</evidence>
<keyword evidence="4" id="KW-1185">Reference proteome</keyword>
<accession>A0ABY3RTT5</accession>
<dbReference type="Pfam" id="PF01551">
    <property type="entry name" value="Peptidase_M23"/>
    <property type="match status" value="1"/>
</dbReference>
<evidence type="ECO:0000259" key="2">
    <source>
        <dbReference type="Pfam" id="PF01551"/>
    </source>
</evidence>
<dbReference type="InterPro" id="IPR050570">
    <property type="entry name" value="Cell_wall_metabolism_enzyme"/>
</dbReference>
<dbReference type="PANTHER" id="PTHR21666">
    <property type="entry name" value="PEPTIDASE-RELATED"/>
    <property type="match status" value="1"/>
</dbReference>
<organism evidence="3 4">
    <name type="scientific">Microbacterium resistens</name>
    <dbReference type="NCBI Taxonomy" id="156977"/>
    <lineage>
        <taxon>Bacteria</taxon>
        <taxon>Bacillati</taxon>
        <taxon>Actinomycetota</taxon>
        <taxon>Actinomycetes</taxon>
        <taxon>Micrococcales</taxon>
        <taxon>Microbacteriaceae</taxon>
        <taxon>Microbacterium</taxon>
    </lineage>
</organism>
<dbReference type="InterPro" id="IPR011055">
    <property type="entry name" value="Dup_hybrid_motif"/>
</dbReference>
<sequence length="275" mass="30279">MPRRPSPGNLSDPYGWRTHPIWGGRRFHAGLDIGWLEGRTLVAPENGVVVGYGWQGGWGKRLDFQGDSGVLHYLAHTADIFVAVGTRVAEGTPIAEMGATGDVDGVHLHWEVRPGGGSTIDPEQWLRDATPTTPSPAPVPEEDIVMSMITTRWNGQHIFTVGPRFLEHETDIEQARQAGWLLNRDSRMGTAEDGSKTLFVEVGNDGLNRIQRTFGIPWYAFDLVMAGRAFDLEGNFGRGRIWSKEDEALAAVQGVQVRTDGLAKSLDELIAKVER</sequence>
<gene>
    <name evidence="3" type="ORF">K8F61_17060</name>
</gene>
<dbReference type="InterPro" id="IPR016047">
    <property type="entry name" value="M23ase_b-sheet_dom"/>
</dbReference>
<dbReference type="PANTHER" id="PTHR21666:SF270">
    <property type="entry name" value="MUREIN HYDROLASE ACTIVATOR ENVC"/>
    <property type="match status" value="1"/>
</dbReference>
<dbReference type="Proteomes" id="UP001199642">
    <property type="component" value="Chromosome"/>
</dbReference>
<proteinExistence type="predicted"/>
<dbReference type="RefSeq" id="WP_231820018.1">
    <property type="nucleotide sequence ID" value="NZ_CP082781.1"/>
</dbReference>
<evidence type="ECO:0000313" key="3">
    <source>
        <dbReference type="EMBL" id="UGS26314.1"/>
    </source>
</evidence>
<dbReference type="EMBL" id="CP082781">
    <property type="protein sequence ID" value="UGS26314.1"/>
    <property type="molecule type" value="Genomic_DNA"/>
</dbReference>